<dbReference type="InterPro" id="IPR055530">
    <property type="entry name" value="DUF7104"/>
</dbReference>
<gene>
    <name evidence="1" type="ORF">BO71DRAFT_435543</name>
</gene>
<evidence type="ECO:0000313" key="1">
    <source>
        <dbReference type="EMBL" id="PYH88643.1"/>
    </source>
</evidence>
<dbReference type="Proteomes" id="UP000247810">
    <property type="component" value="Unassembled WGS sequence"/>
</dbReference>
<sequence>MTAAAEYGHLSVLKSLLEARVEVSSWDTMSILYGIYGFKEGPEKLEGIFDRLRAIVSFTEYPFYGSCAIDDHFIKMAAKNERYDTSLVKLILNRYSTNLEYILTDFLKEIVKNTSCGQEILEMLLEQHDMKIELSRESNSILAIYAGRSPGTINLLLVNLTDTIKQEPHFMQKFAEFAILEVMESLIRTSGDSFCVTDAILSAATKNYWDHETLRLLLKPRGNQKQISNDILCSAAGARWAGSEYVGFEDDWELRNSHERTKIVLDWCGPDHPIDEGVMLMAVSHPHNGSDILKEFVNRQQAGFVVSDKVLIRAIKNSALETIQLLMANGGSDIKITDAILSQAGENNFNERLGSILVYLMGISGPEYTTLKTKAPVVEIISQMRKSGDYKALPLLLAPDLISADEQLVETFTRHALVLQILFRHNPTLPVTETVLHDAGTYDDLMRLVLDITNDNVTITEETVKVAIRWGGAHYETIGFCILMEQNRTLDLQTVWDGIWKIPCENWEIASETLLEYTKVEISENLLERVPLKAKRSWRSQEEYYRENLLLLAMKHDIPIPFQGKAMDIILESERPYTILMFLERNPHVVMTEDMVVAAKRHLDYYDLMWLLYSKLGGV</sequence>
<dbReference type="Pfam" id="PF23397">
    <property type="entry name" value="DUF7104"/>
    <property type="match status" value="2"/>
</dbReference>
<organism evidence="1 2">
    <name type="scientific">Aspergillus ellipticus CBS 707.79</name>
    <dbReference type="NCBI Taxonomy" id="1448320"/>
    <lineage>
        <taxon>Eukaryota</taxon>
        <taxon>Fungi</taxon>
        <taxon>Dikarya</taxon>
        <taxon>Ascomycota</taxon>
        <taxon>Pezizomycotina</taxon>
        <taxon>Eurotiomycetes</taxon>
        <taxon>Eurotiomycetidae</taxon>
        <taxon>Eurotiales</taxon>
        <taxon>Aspergillaceae</taxon>
        <taxon>Aspergillus</taxon>
        <taxon>Aspergillus subgen. Circumdati</taxon>
    </lineage>
</organism>
<keyword evidence="2" id="KW-1185">Reference proteome</keyword>
<reference evidence="1 2" key="1">
    <citation type="submission" date="2018-02" db="EMBL/GenBank/DDBJ databases">
        <title>The genomes of Aspergillus section Nigri reveals drivers in fungal speciation.</title>
        <authorList>
            <consortium name="DOE Joint Genome Institute"/>
            <person name="Vesth T.C."/>
            <person name="Nybo J."/>
            <person name="Theobald S."/>
            <person name="Brandl J."/>
            <person name="Frisvad J.C."/>
            <person name="Nielsen K.F."/>
            <person name="Lyhne E.K."/>
            <person name="Kogle M.E."/>
            <person name="Kuo A."/>
            <person name="Riley R."/>
            <person name="Clum A."/>
            <person name="Nolan M."/>
            <person name="Lipzen A."/>
            <person name="Salamov A."/>
            <person name="Henrissat B."/>
            <person name="Wiebenga A."/>
            <person name="De vries R.P."/>
            <person name="Grigoriev I.V."/>
            <person name="Mortensen U.H."/>
            <person name="Andersen M.R."/>
            <person name="Baker S.E."/>
        </authorList>
    </citation>
    <scope>NUCLEOTIDE SEQUENCE [LARGE SCALE GENOMIC DNA]</scope>
    <source>
        <strain evidence="1 2">CBS 707.79</strain>
    </source>
</reference>
<protein>
    <submittedName>
        <fullName evidence="1">Uncharacterized protein</fullName>
    </submittedName>
</protein>
<name>A0A319DC58_9EURO</name>
<dbReference type="AlphaFoldDB" id="A0A319DC58"/>
<accession>A0A319DC58</accession>
<evidence type="ECO:0000313" key="2">
    <source>
        <dbReference type="Proteomes" id="UP000247810"/>
    </source>
</evidence>
<proteinExistence type="predicted"/>
<dbReference type="EMBL" id="KZ826076">
    <property type="protein sequence ID" value="PYH88643.1"/>
    <property type="molecule type" value="Genomic_DNA"/>
</dbReference>
<dbReference type="STRING" id="1448320.A0A319DC58"/>
<dbReference type="OrthoDB" id="1577640at2759"/>
<dbReference type="VEuPathDB" id="FungiDB:BO71DRAFT_435543"/>